<comment type="caution">
    <text evidence="4">The sequence shown here is derived from an EMBL/GenBank/DDBJ whole genome shotgun (WGS) entry which is preliminary data.</text>
</comment>
<protein>
    <recommendedName>
        <fullName evidence="3">AB hydrolase-1 domain-containing protein</fullName>
    </recommendedName>
</protein>
<evidence type="ECO:0000256" key="1">
    <source>
        <dbReference type="ARBA" id="ARBA00008645"/>
    </source>
</evidence>
<comment type="similarity">
    <text evidence="1">Belongs to the AB hydrolase superfamily.</text>
</comment>
<organism evidence="4 5">
    <name type="scientific">Leucocoprinus leucothites</name>
    <dbReference type="NCBI Taxonomy" id="201217"/>
    <lineage>
        <taxon>Eukaryota</taxon>
        <taxon>Fungi</taxon>
        <taxon>Dikarya</taxon>
        <taxon>Basidiomycota</taxon>
        <taxon>Agaricomycotina</taxon>
        <taxon>Agaricomycetes</taxon>
        <taxon>Agaricomycetidae</taxon>
        <taxon>Agaricales</taxon>
        <taxon>Agaricineae</taxon>
        <taxon>Agaricaceae</taxon>
        <taxon>Leucocoprinus</taxon>
    </lineage>
</organism>
<evidence type="ECO:0000313" key="5">
    <source>
        <dbReference type="Proteomes" id="UP000559027"/>
    </source>
</evidence>
<dbReference type="GO" id="GO:0052689">
    <property type="term" value="F:carboxylic ester hydrolase activity"/>
    <property type="evidence" value="ECO:0007669"/>
    <property type="project" value="TreeGrafter"/>
</dbReference>
<sequence>MLRVTFAHRGLYRASVLLRRFSTARYADNPVELASLVAQPATGVPTSSSLVILHGLFGSKRNWTSLHKALHRALPQHAVHTLDLRNHGASPHASPMTYTAMAEDVLHYLDSHGLTNVSLLGHSMGGKVAMALALLLVTKGRESLLSHLLVSDIAPTRTALSPDFVKYIDAMLEVNALPLGAVRTRSDVDHLLHKHESDLSIRQFLLTNLVLPGRLQSQSKPHFGLPLDILKRSIPELGSFPHDLNDPKRPQWDGKTLVFRGLRSPYIDANNQPSFKKFFPNSSVATLDTGHWVHAEKPNEFKDLVVKFIQS</sequence>
<dbReference type="Proteomes" id="UP000559027">
    <property type="component" value="Unassembled WGS sequence"/>
</dbReference>
<evidence type="ECO:0000256" key="2">
    <source>
        <dbReference type="ARBA" id="ARBA00022801"/>
    </source>
</evidence>
<dbReference type="PANTHER" id="PTHR46118">
    <property type="entry name" value="PROTEIN ABHD11"/>
    <property type="match status" value="1"/>
</dbReference>
<evidence type="ECO:0000259" key="3">
    <source>
        <dbReference type="Pfam" id="PF00561"/>
    </source>
</evidence>
<keyword evidence="2" id="KW-0378">Hydrolase</keyword>
<dbReference type="InterPro" id="IPR000073">
    <property type="entry name" value="AB_hydrolase_1"/>
</dbReference>
<proteinExistence type="inferred from homology"/>
<dbReference type="EMBL" id="JAACJO010000004">
    <property type="protein sequence ID" value="KAF5359788.1"/>
    <property type="molecule type" value="Genomic_DNA"/>
</dbReference>
<dbReference type="AlphaFoldDB" id="A0A8H5G7G7"/>
<keyword evidence="5" id="KW-1185">Reference proteome</keyword>
<dbReference type="Gene3D" id="3.40.50.1820">
    <property type="entry name" value="alpha/beta hydrolase"/>
    <property type="match status" value="1"/>
</dbReference>
<dbReference type="SUPFAM" id="SSF53474">
    <property type="entry name" value="alpha/beta-Hydrolases"/>
    <property type="match status" value="1"/>
</dbReference>
<evidence type="ECO:0000313" key="4">
    <source>
        <dbReference type="EMBL" id="KAF5359788.1"/>
    </source>
</evidence>
<dbReference type="OrthoDB" id="8119704at2759"/>
<dbReference type="Pfam" id="PF00561">
    <property type="entry name" value="Abhydrolase_1"/>
    <property type="match status" value="1"/>
</dbReference>
<dbReference type="PANTHER" id="PTHR46118:SF4">
    <property type="entry name" value="PROTEIN ABHD11"/>
    <property type="match status" value="1"/>
</dbReference>
<gene>
    <name evidence="4" type="ORF">D9756_003003</name>
</gene>
<accession>A0A8H5G7G7</accession>
<name>A0A8H5G7G7_9AGAR</name>
<dbReference type="InterPro" id="IPR029058">
    <property type="entry name" value="AB_hydrolase_fold"/>
</dbReference>
<feature type="domain" description="AB hydrolase-1" evidence="3">
    <location>
        <begin position="50"/>
        <end position="298"/>
    </location>
</feature>
<reference evidence="4 5" key="1">
    <citation type="journal article" date="2020" name="ISME J.">
        <title>Uncovering the hidden diversity of litter-decomposition mechanisms in mushroom-forming fungi.</title>
        <authorList>
            <person name="Floudas D."/>
            <person name="Bentzer J."/>
            <person name="Ahren D."/>
            <person name="Johansson T."/>
            <person name="Persson P."/>
            <person name="Tunlid A."/>
        </authorList>
    </citation>
    <scope>NUCLEOTIDE SEQUENCE [LARGE SCALE GENOMIC DNA]</scope>
    <source>
        <strain evidence="4 5">CBS 146.42</strain>
    </source>
</reference>
<dbReference type="GO" id="GO:0005739">
    <property type="term" value="C:mitochondrion"/>
    <property type="evidence" value="ECO:0007669"/>
    <property type="project" value="TreeGrafter"/>
</dbReference>